<dbReference type="Proteomes" id="UP000825009">
    <property type="component" value="Chromosome"/>
</dbReference>
<organism evidence="5 6">
    <name type="scientific">Gymnodinialimonas ceratoperidinii</name>
    <dbReference type="NCBI Taxonomy" id="2856823"/>
    <lineage>
        <taxon>Bacteria</taxon>
        <taxon>Pseudomonadati</taxon>
        <taxon>Pseudomonadota</taxon>
        <taxon>Alphaproteobacteria</taxon>
        <taxon>Rhodobacterales</taxon>
        <taxon>Paracoccaceae</taxon>
        <taxon>Gymnodinialimonas</taxon>
    </lineage>
</organism>
<dbReference type="PANTHER" id="PTHR33154:SF33">
    <property type="entry name" value="TRANSCRIPTIONAL REPRESSOR SDPR"/>
    <property type="match status" value="1"/>
</dbReference>
<feature type="domain" description="HTH arsR-type" evidence="4">
    <location>
        <begin position="1"/>
        <end position="91"/>
    </location>
</feature>
<dbReference type="GO" id="GO:0003700">
    <property type="term" value="F:DNA-binding transcription factor activity"/>
    <property type="evidence" value="ECO:0007669"/>
    <property type="project" value="InterPro"/>
</dbReference>
<dbReference type="NCBIfam" id="NF033788">
    <property type="entry name" value="HTH_metalloreg"/>
    <property type="match status" value="1"/>
</dbReference>
<evidence type="ECO:0000256" key="3">
    <source>
        <dbReference type="ARBA" id="ARBA00023163"/>
    </source>
</evidence>
<keyword evidence="6" id="KW-1185">Reference proteome</keyword>
<evidence type="ECO:0000256" key="1">
    <source>
        <dbReference type="ARBA" id="ARBA00023015"/>
    </source>
</evidence>
<evidence type="ECO:0000313" key="6">
    <source>
        <dbReference type="Proteomes" id="UP000825009"/>
    </source>
</evidence>
<dbReference type="PROSITE" id="PS50987">
    <property type="entry name" value="HTH_ARSR_2"/>
    <property type="match status" value="1"/>
</dbReference>
<gene>
    <name evidence="5" type="ORF">KYE46_05660</name>
</gene>
<sequence length="106" mass="12256">MQTDPHDTFKALADPTRREILGLLKSREMTIGDVTRHFDITRPAVKKHLAILESGRLITVTPRGRERINAINPEGFRELENWLEIFDRFWDDRLSALKTAVEKDAS</sequence>
<evidence type="ECO:0000313" key="5">
    <source>
        <dbReference type="EMBL" id="QXT41369.1"/>
    </source>
</evidence>
<evidence type="ECO:0000256" key="2">
    <source>
        <dbReference type="ARBA" id="ARBA00023125"/>
    </source>
</evidence>
<dbReference type="GO" id="GO:0003677">
    <property type="term" value="F:DNA binding"/>
    <property type="evidence" value="ECO:0007669"/>
    <property type="project" value="UniProtKB-KW"/>
</dbReference>
<dbReference type="SMART" id="SM00418">
    <property type="entry name" value="HTH_ARSR"/>
    <property type="match status" value="1"/>
</dbReference>
<name>A0A8F6U0H3_9RHOB</name>
<dbReference type="PANTHER" id="PTHR33154">
    <property type="entry name" value="TRANSCRIPTIONAL REGULATOR, ARSR FAMILY"/>
    <property type="match status" value="1"/>
</dbReference>
<dbReference type="InterPro" id="IPR011991">
    <property type="entry name" value="ArsR-like_HTH"/>
</dbReference>
<reference evidence="5 6" key="1">
    <citation type="submission" date="2021-07" db="EMBL/GenBank/DDBJ databases">
        <title>A novel Jannaschia species isolated from marine dinoflagellate Ceratoperidinium margalefii.</title>
        <authorList>
            <person name="Jiang Y."/>
            <person name="Li Z."/>
        </authorList>
    </citation>
    <scope>NUCLEOTIDE SEQUENCE [LARGE SCALE GENOMIC DNA]</scope>
    <source>
        <strain evidence="5 6">J12C1-MA-4</strain>
    </source>
</reference>
<accession>A0A8F6U0H3</accession>
<keyword evidence="1" id="KW-0805">Transcription regulation</keyword>
<dbReference type="EMBL" id="CP079194">
    <property type="protein sequence ID" value="QXT41369.1"/>
    <property type="molecule type" value="Genomic_DNA"/>
</dbReference>
<dbReference type="KEGG" id="gce:KYE46_05660"/>
<proteinExistence type="predicted"/>
<dbReference type="AlphaFoldDB" id="A0A8F6U0H3"/>
<dbReference type="InterPro" id="IPR001845">
    <property type="entry name" value="HTH_ArsR_DNA-bd_dom"/>
</dbReference>
<keyword evidence="3" id="KW-0804">Transcription</keyword>
<dbReference type="Pfam" id="PF01022">
    <property type="entry name" value="HTH_5"/>
    <property type="match status" value="1"/>
</dbReference>
<protein>
    <submittedName>
        <fullName evidence="5">Metalloregulator ArsR/SmtB family transcription factor</fullName>
    </submittedName>
</protein>
<dbReference type="CDD" id="cd00090">
    <property type="entry name" value="HTH_ARSR"/>
    <property type="match status" value="1"/>
</dbReference>
<keyword evidence="2" id="KW-0238">DNA-binding</keyword>
<dbReference type="InterPro" id="IPR051081">
    <property type="entry name" value="HTH_MetalResp_TranReg"/>
</dbReference>
<evidence type="ECO:0000259" key="4">
    <source>
        <dbReference type="PROSITE" id="PS50987"/>
    </source>
</evidence>